<dbReference type="PANTHER" id="PTHR34873:SF3">
    <property type="entry name" value="ADDICTION MODULE TOXIN, HICA FAMILY"/>
    <property type="match status" value="1"/>
</dbReference>
<evidence type="ECO:0000256" key="3">
    <source>
        <dbReference type="ARBA" id="ARBA00022722"/>
    </source>
</evidence>
<evidence type="ECO:0000256" key="4">
    <source>
        <dbReference type="ARBA" id="ARBA00022759"/>
    </source>
</evidence>
<accession>A0ABR5VJ12</accession>
<keyword evidence="7" id="KW-0346">Stress response</keyword>
<dbReference type="RefSeq" id="WP_062275942.1">
    <property type="nucleotide sequence ID" value="NZ_LSYU01000064.1"/>
</dbReference>
<protein>
    <recommendedName>
        <fullName evidence="10">RNA binding protein YcfA (HicA-like mRNA interferase family)</fullName>
    </recommendedName>
</protein>
<reference evidence="8 9" key="1">
    <citation type="submission" date="2016-02" db="EMBL/GenBank/DDBJ databases">
        <title>Genome sequence of Marichromatium gracile YL-28, a purple sulfur bacterium.</title>
        <authorList>
            <person name="Zhao C."/>
            <person name="Hong X."/>
            <person name="Chen S."/>
            <person name="Yang S."/>
        </authorList>
    </citation>
    <scope>NUCLEOTIDE SEQUENCE [LARGE SCALE GENOMIC DNA]</scope>
    <source>
        <strain evidence="8 9">YL28</strain>
    </source>
</reference>
<keyword evidence="5" id="KW-0378">Hydrolase</keyword>
<keyword evidence="3" id="KW-0540">Nuclease</keyword>
<name>A0ABR5VJ12_MARGR</name>
<evidence type="ECO:0000313" key="9">
    <source>
        <dbReference type="Proteomes" id="UP000075766"/>
    </source>
</evidence>
<proteinExistence type="inferred from homology"/>
<evidence type="ECO:0000256" key="1">
    <source>
        <dbReference type="ARBA" id="ARBA00006620"/>
    </source>
</evidence>
<evidence type="ECO:0000256" key="2">
    <source>
        <dbReference type="ARBA" id="ARBA00022649"/>
    </source>
</evidence>
<evidence type="ECO:0008006" key="10">
    <source>
        <dbReference type="Google" id="ProtNLM"/>
    </source>
</evidence>
<sequence length="62" mass="7114">MKSAEVIKRLQADGWELVRVKGSHHQFRRPGQAGLVTVPHPKADIPLSTLRSIYRQAGWPWR</sequence>
<keyword evidence="9" id="KW-1185">Reference proteome</keyword>
<comment type="similarity">
    <text evidence="1">Belongs to the HicA mRNA interferase family.</text>
</comment>
<dbReference type="InterPro" id="IPR012933">
    <property type="entry name" value="HicA_mRNA_interferase"/>
</dbReference>
<keyword evidence="2" id="KW-1277">Toxin-antitoxin system</keyword>
<gene>
    <name evidence="8" type="ORF">AY586_14745</name>
</gene>
<comment type="caution">
    <text evidence="8">The sequence shown here is derived from an EMBL/GenBank/DDBJ whole genome shotgun (WGS) entry which is preliminary data.</text>
</comment>
<dbReference type="Proteomes" id="UP000075766">
    <property type="component" value="Unassembled WGS sequence"/>
</dbReference>
<dbReference type="Gene3D" id="3.30.920.30">
    <property type="entry name" value="Hypothetical protein"/>
    <property type="match status" value="1"/>
</dbReference>
<keyword evidence="4" id="KW-0255">Endonuclease</keyword>
<dbReference type="InterPro" id="IPR038570">
    <property type="entry name" value="HicA_sf"/>
</dbReference>
<evidence type="ECO:0000313" key="8">
    <source>
        <dbReference type="EMBL" id="KXX64203.1"/>
    </source>
</evidence>
<evidence type="ECO:0000256" key="7">
    <source>
        <dbReference type="ARBA" id="ARBA00023016"/>
    </source>
</evidence>
<dbReference type="SUPFAM" id="SSF54786">
    <property type="entry name" value="YcfA/nrd intein domain"/>
    <property type="match status" value="1"/>
</dbReference>
<dbReference type="PANTHER" id="PTHR34873">
    <property type="entry name" value="SSR1766 PROTEIN"/>
    <property type="match status" value="1"/>
</dbReference>
<dbReference type="EMBL" id="LSYU01000064">
    <property type="protein sequence ID" value="KXX64203.1"/>
    <property type="molecule type" value="Genomic_DNA"/>
</dbReference>
<organism evidence="8 9">
    <name type="scientific">Marichromatium gracile</name>
    <name type="common">Chromatium gracile</name>
    <dbReference type="NCBI Taxonomy" id="1048"/>
    <lineage>
        <taxon>Bacteria</taxon>
        <taxon>Pseudomonadati</taxon>
        <taxon>Pseudomonadota</taxon>
        <taxon>Gammaproteobacteria</taxon>
        <taxon>Chromatiales</taxon>
        <taxon>Chromatiaceae</taxon>
        <taxon>Marichromatium</taxon>
    </lineage>
</organism>
<evidence type="ECO:0000256" key="5">
    <source>
        <dbReference type="ARBA" id="ARBA00022801"/>
    </source>
</evidence>
<evidence type="ECO:0000256" key="6">
    <source>
        <dbReference type="ARBA" id="ARBA00022884"/>
    </source>
</evidence>
<dbReference type="Pfam" id="PF07927">
    <property type="entry name" value="HicA_toxin"/>
    <property type="match status" value="1"/>
</dbReference>
<keyword evidence="6" id="KW-0694">RNA-binding</keyword>